<dbReference type="GO" id="GO:0008835">
    <property type="term" value="F:diaminohydroxyphosphoribosylaminopyrimidine deaminase activity"/>
    <property type="evidence" value="ECO:0007669"/>
    <property type="project" value="InterPro"/>
</dbReference>
<dbReference type="Pfam" id="PF00383">
    <property type="entry name" value="dCMP_cyt_deam_1"/>
    <property type="match status" value="1"/>
</dbReference>
<evidence type="ECO:0000259" key="9">
    <source>
        <dbReference type="PROSITE" id="PS51747"/>
    </source>
</evidence>
<keyword evidence="5" id="KW-0862">Zinc</keyword>
<dbReference type="PROSITE" id="PS00903">
    <property type="entry name" value="CYT_DCMP_DEAMINASES_1"/>
    <property type="match status" value="1"/>
</dbReference>
<dbReference type="GO" id="GO:0008270">
    <property type="term" value="F:zinc ion binding"/>
    <property type="evidence" value="ECO:0007669"/>
    <property type="project" value="InterPro"/>
</dbReference>
<dbReference type="InterPro" id="IPR016192">
    <property type="entry name" value="APOBEC/CMP_deaminase_Zn-bd"/>
</dbReference>
<evidence type="ECO:0000256" key="3">
    <source>
        <dbReference type="ARBA" id="ARBA00022619"/>
    </source>
</evidence>
<keyword evidence="4" id="KW-0479">Metal-binding</keyword>
<evidence type="ECO:0000256" key="2">
    <source>
        <dbReference type="ARBA" id="ARBA00004910"/>
    </source>
</evidence>
<dbReference type="PANTHER" id="PTHR38011">
    <property type="entry name" value="DIHYDROFOLATE REDUCTASE FAMILY PROTEIN (AFU_ORTHOLOGUE AFUA_8G06820)"/>
    <property type="match status" value="1"/>
</dbReference>
<dbReference type="GO" id="GO:0009231">
    <property type="term" value="P:riboflavin biosynthetic process"/>
    <property type="evidence" value="ECO:0007669"/>
    <property type="project" value="UniProtKB-UniPathway"/>
</dbReference>
<feature type="domain" description="CMP/dCMP-type deaminase" evidence="9">
    <location>
        <begin position="1"/>
        <end position="121"/>
    </location>
</feature>
<evidence type="ECO:0000313" key="10">
    <source>
        <dbReference type="EMBL" id="CAB4681159.1"/>
    </source>
</evidence>
<organism evidence="10">
    <name type="scientific">freshwater metagenome</name>
    <dbReference type="NCBI Taxonomy" id="449393"/>
    <lineage>
        <taxon>unclassified sequences</taxon>
        <taxon>metagenomes</taxon>
        <taxon>ecological metagenomes</taxon>
    </lineage>
</organism>
<accession>A0A6J6N4X0</accession>
<dbReference type="Pfam" id="PF01872">
    <property type="entry name" value="RibD_C"/>
    <property type="match status" value="1"/>
</dbReference>
<dbReference type="AlphaFoldDB" id="A0A6J6N4X0"/>
<dbReference type="PIRSF" id="PIRSF006769">
    <property type="entry name" value="RibD"/>
    <property type="match status" value="1"/>
</dbReference>
<proteinExistence type="predicted"/>
<gene>
    <name evidence="10" type="ORF">UFOPK2362_00413</name>
</gene>
<dbReference type="InterPro" id="IPR002125">
    <property type="entry name" value="CMP_dCMP_dom"/>
</dbReference>
<dbReference type="InterPro" id="IPR002734">
    <property type="entry name" value="RibDG_C"/>
</dbReference>
<dbReference type="NCBIfam" id="TIGR00326">
    <property type="entry name" value="eubact_ribD"/>
    <property type="match status" value="1"/>
</dbReference>
<keyword evidence="6" id="KW-0521">NADP</keyword>
<evidence type="ECO:0000256" key="8">
    <source>
        <dbReference type="ARBA" id="ARBA00023268"/>
    </source>
</evidence>
<dbReference type="InterPro" id="IPR004794">
    <property type="entry name" value="Eubact_RibD"/>
</dbReference>
<dbReference type="CDD" id="cd01284">
    <property type="entry name" value="Riboflavin_deaminase-reductase"/>
    <property type="match status" value="1"/>
</dbReference>
<sequence>MQDQQLMQRAIDLSCFGLGKTFPNPIVGAVIADKDGQIIGEGFHQGAEHAEVLAIKDAGEIPEGARLFVTLEPCNHTGKTPPCTDAIIKSGMKNVIYAVTDPNPIAAGGAVKLRESGIKVEAGLLAKSAQAVNQDWLSKLVNNRPRFIWKIASTLDGKVATADGSSKWITSSDSRADVAKMRSQADAILTSTKTVITDNPTLTSKGTGKNPHRIVMGISAIDPAAKILNDDAPTELIKSQEISALIEFVNQAGFNRVLVESGPILGSALLAAGIIDEVILYLAPTIFGSGTNSIADIGIRNISDRLDLTLISNEVIESDLKLTYQIPAKVNAGVK</sequence>
<evidence type="ECO:0000256" key="1">
    <source>
        <dbReference type="ARBA" id="ARBA00004882"/>
    </source>
</evidence>
<dbReference type="GO" id="GO:0008703">
    <property type="term" value="F:5-amino-6-(5-phosphoribosylamino)uracil reductase activity"/>
    <property type="evidence" value="ECO:0007669"/>
    <property type="project" value="InterPro"/>
</dbReference>
<dbReference type="Gene3D" id="3.40.140.10">
    <property type="entry name" value="Cytidine Deaminase, domain 2"/>
    <property type="match status" value="1"/>
</dbReference>
<dbReference type="SUPFAM" id="SSF53927">
    <property type="entry name" value="Cytidine deaminase-like"/>
    <property type="match status" value="1"/>
</dbReference>
<keyword evidence="3" id="KW-0686">Riboflavin biosynthesis</keyword>
<evidence type="ECO:0000256" key="6">
    <source>
        <dbReference type="ARBA" id="ARBA00022857"/>
    </source>
</evidence>
<protein>
    <submittedName>
        <fullName evidence="10">Unannotated protein</fullName>
    </submittedName>
</protein>
<evidence type="ECO:0000256" key="5">
    <source>
        <dbReference type="ARBA" id="ARBA00022833"/>
    </source>
</evidence>
<evidence type="ECO:0000256" key="7">
    <source>
        <dbReference type="ARBA" id="ARBA00023002"/>
    </source>
</evidence>
<dbReference type="InterPro" id="IPR050765">
    <property type="entry name" value="Riboflavin_Biosynth_HTPR"/>
</dbReference>
<dbReference type="Gene3D" id="3.40.430.10">
    <property type="entry name" value="Dihydrofolate Reductase, subunit A"/>
    <property type="match status" value="2"/>
</dbReference>
<evidence type="ECO:0000256" key="4">
    <source>
        <dbReference type="ARBA" id="ARBA00022723"/>
    </source>
</evidence>
<keyword evidence="8" id="KW-0511">Multifunctional enzyme</keyword>
<dbReference type="UniPathway" id="UPA00275">
    <property type="reaction ID" value="UER00401"/>
</dbReference>
<dbReference type="SUPFAM" id="SSF53597">
    <property type="entry name" value="Dihydrofolate reductase-like"/>
    <property type="match status" value="1"/>
</dbReference>
<dbReference type="PROSITE" id="PS51747">
    <property type="entry name" value="CYT_DCMP_DEAMINASES_2"/>
    <property type="match status" value="1"/>
</dbReference>
<dbReference type="InterPro" id="IPR016193">
    <property type="entry name" value="Cytidine_deaminase-like"/>
</dbReference>
<name>A0A6J6N4X0_9ZZZZ</name>
<reference evidence="10" key="1">
    <citation type="submission" date="2020-05" db="EMBL/GenBank/DDBJ databases">
        <authorList>
            <person name="Chiriac C."/>
            <person name="Salcher M."/>
            <person name="Ghai R."/>
            <person name="Kavagutti S V."/>
        </authorList>
    </citation>
    <scope>NUCLEOTIDE SEQUENCE</scope>
</reference>
<keyword evidence="7" id="KW-0560">Oxidoreductase</keyword>
<dbReference type="InterPro" id="IPR024072">
    <property type="entry name" value="DHFR-like_dom_sf"/>
</dbReference>
<dbReference type="PANTHER" id="PTHR38011:SF7">
    <property type="entry name" value="2,5-DIAMINO-6-RIBOSYLAMINO-4(3H)-PYRIMIDINONE 5'-PHOSPHATE REDUCTASE"/>
    <property type="match status" value="1"/>
</dbReference>
<dbReference type="EMBL" id="CAEZXI010000028">
    <property type="protein sequence ID" value="CAB4681159.1"/>
    <property type="molecule type" value="Genomic_DNA"/>
</dbReference>
<comment type="pathway">
    <text evidence="1">Cofactor biosynthesis; riboflavin biosynthesis; 5-amino-6-(D-ribitylamino)uracil from GTP: step 2/4.</text>
</comment>
<comment type="pathway">
    <text evidence="2">Cofactor biosynthesis; riboflavin biosynthesis; 5-amino-6-(D-ribitylamino)uracil from GTP: step 3/4.</text>
</comment>